<dbReference type="PROSITE" id="PS50109">
    <property type="entry name" value="HIS_KIN"/>
    <property type="match status" value="1"/>
</dbReference>
<keyword evidence="6" id="KW-0418">Kinase</keyword>
<comment type="caution">
    <text evidence="11">The sequence shown here is derived from an EMBL/GenBank/DDBJ whole genome shotgun (WGS) entry which is preliminary data.</text>
</comment>
<dbReference type="Gene3D" id="1.10.287.130">
    <property type="match status" value="1"/>
</dbReference>
<evidence type="ECO:0000256" key="6">
    <source>
        <dbReference type="ARBA" id="ARBA00022777"/>
    </source>
</evidence>
<evidence type="ECO:0000259" key="10">
    <source>
        <dbReference type="PROSITE" id="PS50109"/>
    </source>
</evidence>
<dbReference type="GO" id="GO:0016036">
    <property type="term" value="P:cellular response to phosphate starvation"/>
    <property type="evidence" value="ECO:0007669"/>
    <property type="project" value="TreeGrafter"/>
</dbReference>
<dbReference type="GO" id="GO:0004721">
    <property type="term" value="F:phosphoprotein phosphatase activity"/>
    <property type="evidence" value="ECO:0007669"/>
    <property type="project" value="TreeGrafter"/>
</dbReference>
<dbReference type="CDD" id="cd00082">
    <property type="entry name" value="HisKA"/>
    <property type="match status" value="1"/>
</dbReference>
<keyword evidence="4" id="KW-0597">Phosphoprotein</keyword>
<evidence type="ECO:0000256" key="5">
    <source>
        <dbReference type="ARBA" id="ARBA00022679"/>
    </source>
</evidence>
<dbReference type="EC" id="2.7.13.3" evidence="3"/>
<reference evidence="11" key="2">
    <citation type="journal article" date="2021" name="PeerJ">
        <title>Extensive microbial diversity within the chicken gut microbiome revealed by metagenomics and culture.</title>
        <authorList>
            <person name="Gilroy R."/>
            <person name="Ravi A."/>
            <person name="Getino M."/>
            <person name="Pursley I."/>
            <person name="Horton D.L."/>
            <person name="Alikhan N.F."/>
            <person name="Baker D."/>
            <person name="Gharbi K."/>
            <person name="Hall N."/>
            <person name="Watson M."/>
            <person name="Adriaenssens E.M."/>
            <person name="Foster-Nyarko E."/>
            <person name="Jarju S."/>
            <person name="Secka A."/>
            <person name="Antonio M."/>
            <person name="Oren A."/>
            <person name="Chaudhuri R.R."/>
            <person name="La Ragione R."/>
            <person name="Hildebrand F."/>
            <person name="Pallen M.J."/>
        </authorList>
    </citation>
    <scope>NUCLEOTIDE SEQUENCE</scope>
    <source>
        <strain evidence="11">9366</strain>
    </source>
</reference>
<keyword evidence="8 9" id="KW-0472">Membrane</keyword>
<dbReference type="InterPro" id="IPR005467">
    <property type="entry name" value="His_kinase_dom"/>
</dbReference>
<name>A0A9D1MN00_9FIRM</name>
<evidence type="ECO:0000256" key="3">
    <source>
        <dbReference type="ARBA" id="ARBA00012438"/>
    </source>
</evidence>
<comment type="subcellular location">
    <subcellularLocation>
        <location evidence="2">Membrane</location>
    </subcellularLocation>
</comment>
<dbReference type="FunFam" id="3.30.565.10:FF:000006">
    <property type="entry name" value="Sensor histidine kinase WalK"/>
    <property type="match status" value="1"/>
</dbReference>
<dbReference type="InterPro" id="IPR050351">
    <property type="entry name" value="BphY/WalK/GraS-like"/>
</dbReference>
<evidence type="ECO:0000256" key="4">
    <source>
        <dbReference type="ARBA" id="ARBA00022553"/>
    </source>
</evidence>
<keyword evidence="9" id="KW-1133">Transmembrane helix</keyword>
<comment type="catalytic activity">
    <reaction evidence="1">
        <text>ATP + protein L-histidine = ADP + protein N-phospho-L-histidine.</text>
        <dbReference type="EC" id="2.7.13.3"/>
    </reaction>
</comment>
<organism evidence="11 12">
    <name type="scientific">Candidatus Caccalectryoclostridium excrementigallinarum</name>
    <dbReference type="NCBI Taxonomy" id="2840710"/>
    <lineage>
        <taxon>Bacteria</taxon>
        <taxon>Bacillati</taxon>
        <taxon>Bacillota</taxon>
        <taxon>Clostridia</taxon>
        <taxon>Christensenellales</taxon>
        <taxon>Christensenellaceae</taxon>
        <taxon>Christensenellaceae incertae sedis</taxon>
        <taxon>Candidatus Caccalectryoclostridium</taxon>
    </lineage>
</organism>
<feature type="transmembrane region" description="Helical" evidence="9">
    <location>
        <begin position="12"/>
        <end position="34"/>
    </location>
</feature>
<evidence type="ECO:0000256" key="2">
    <source>
        <dbReference type="ARBA" id="ARBA00004370"/>
    </source>
</evidence>
<evidence type="ECO:0000313" key="12">
    <source>
        <dbReference type="Proteomes" id="UP000824145"/>
    </source>
</evidence>
<dbReference type="PRINTS" id="PR00344">
    <property type="entry name" value="BCTRLSENSOR"/>
</dbReference>
<evidence type="ECO:0000256" key="9">
    <source>
        <dbReference type="SAM" id="Phobius"/>
    </source>
</evidence>
<dbReference type="SMART" id="SM00388">
    <property type="entry name" value="HisKA"/>
    <property type="match status" value="1"/>
</dbReference>
<sequence length="591" mass="64844">MRSKLARQIVSTVSITLILVILLACGGYLLASYLTMRTSMSNFTAEYVRRLEDVDHRYELENALNWLPPRSVMIFIYDSNGRLITSNAPPPEKENLSDLQTASTGGEVFNTVEYEGVTMLSCTVRVNVGENIDVNGRIFLRTMMPADWASDNFWIFFGSSIAVAAVLILLALGITNLYIKRAMRPLIAVQKGLQDINNGNFHGITISTDYDEFRGIVGQISDLSGKISDSLGTVKYEQRKAAFLLDNIGQGIIALSDTHAILMYNNAVLNIFGLQGSIAGLRLEDVTSDEGILSATDKTQESGEKGVCEFRRGGSVYRVETLTASGSWFENFNSIALLLTFTDITQESKSADIRSEFFANASHELKTPLTVIKGYSELLALPGQSEKNISRCVREIEHNAEKMGVLINDMLYISRLDANIVNEEKQFVDLGAMCESICDDMSGAAQNAGVKISCSGGAGAVCYPKMMTTAITNLVSNAVKYNREGGSVWVKVWEEGGFSYISVTDNGVGIADEDKPRVFERFFKADKAHTRNEELSTGLGLAIVKHIIVNMHGGDITLESELGKGSRFTVKLLSGKEEERDDISDETASRD</sequence>
<keyword evidence="9" id="KW-0812">Transmembrane</keyword>
<dbReference type="SMART" id="SM00387">
    <property type="entry name" value="HATPase_c"/>
    <property type="match status" value="1"/>
</dbReference>
<dbReference type="SUPFAM" id="SSF47384">
    <property type="entry name" value="Homodimeric domain of signal transducing histidine kinase"/>
    <property type="match status" value="1"/>
</dbReference>
<dbReference type="Gene3D" id="3.30.565.10">
    <property type="entry name" value="Histidine kinase-like ATPase, C-terminal domain"/>
    <property type="match status" value="1"/>
</dbReference>
<dbReference type="FunFam" id="1.10.287.130:FF:000001">
    <property type="entry name" value="Two-component sensor histidine kinase"/>
    <property type="match status" value="1"/>
</dbReference>
<dbReference type="CDD" id="cd00075">
    <property type="entry name" value="HATPase"/>
    <property type="match status" value="1"/>
</dbReference>
<evidence type="ECO:0000256" key="8">
    <source>
        <dbReference type="ARBA" id="ARBA00023136"/>
    </source>
</evidence>
<evidence type="ECO:0000313" key="11">
    <source>
        <dbReference type="EMBL" id="HIU63296.1"/>
    </source>
</evidence>
<dbReference type="PANTHER" id="PTHR45453">
    <property type="entry name" value="PHOSPHATE REGULON SENSOR PROTEIN PHOR"/>
    <property type="match status" value="1"/>
</dbReference>
<dbReference type="GO" id="GO:0005886">
    <property type="term" value="C:plasma membrane"/>
    <property type="evidence" value="ECO:0007669"/>
    <property type="project" value="TreeGrafter"/>
</dbReference>
<dbReference type="Pfam" id="PF02518">
    <property type="entry name" value="HATPase_c"/>
    <property type="match status" value="1"/>
</dbReference>
<dbReference type="InterPro" id="IPR003594">
    <property type="entry name" value="HATPase_dom"/>
</dbReference>
<gene>
    <name evidence="11" type="ORF">IAB07_05975</name>
</gene>
<dbReference type="InterPro" id="IPR036097">
    <property type="entry name" value="HisK_dim/P_sf"/>
</dbReference>
<keyword evidence="5" id="KW-0808">Transferase</keyword>
<feature type="transmembrane region" description="Helical" evidence="9">
    <location>
        <begin position="153"/>
        <end position="179"/>
    </location>
</feature>
<reference evidence="11" key="1">
    <citation type="submission" date="2020-10" db="EMBL/GenBank/DDBJ databases">
        <authorList>
            <person name="Gilroy R."/>
        </authorList>
    </citation>
    <scope>NUCLEOTIDE SEQUENCE</scope>
    <source>
        <strain evidence="11">9366</strain>
    </source>
</reference>
<dbReference type="SUPFAM" id="SSF55874">
    <property type="entry name" value="ATPase domain of HSP90 chaperone/DNA topoisomerase II/histidine kinase"/>
    <property type="match status" value="1"/>
</dbReference>
<dbReference type="InterPro" id="IPR003661">
    <property type="entry name" value="HisK_dim/P_dom"/>
</dbReference>
<feature type="domain" description="Histidine kinase" evidence="10">
    <location>
        <begin position="360"/>
        <end position="576"/>
    </location>
</feature>
<dbReference type="PANTHER" id="PTHR45453:SF1">
    <property type="entry name" value="PHOSPHATE REGULON SENSOR PROTEIN PHOR"/>
    <property type="match status" value="1"/>
</dbReference>
<protein>
    <recommendedName>
        <fullName evidence="3">histidine kinase</fullName>
        <ecNumber evidence="3">2.7.13.3</ecNumber>
    </recommendedName>
</protein>
<dbReference type="InterPro" id="IPR004358">
    <property type="entry name" value="Sig_transdc_His_kin-like_C"/>
</dbReference>
<accession>A0A9D1MN00</accession>
<evidence type="ECO:0000256" key="1">
    <source>
        <dbReference type="ARBA" id="ARBA00000085"/>
    </source>
</evidence>
<dbReference type="GO" id="GO:0000155">
    <property type="term" value="F:phosphorelay sensor kinase activity"/>
    <property type="evidence" value="ECO:0007669"/>
    <property type="project" value="InterPro"/>
</dbReference>
<dbReference type="Proteomes" id="UP000824145">
    <property type="component" value="Unassembled WGS sequence"/>
</dbReference>
<dbReference type="AlphaFoldDB" id="A0A9D1MN00"/>
<dbReference type="Gene3D" id="3.30.450.20">
    <property type="entry name" value="PAS domain"/>
    <property type="match status" value="1"/>
</dbReference>
<dbReference type="PROSITE" id="PS51257">
    <property type="entry name" value="PROKAR_LIPOPROTEIN"/>
    <property type="match status" value="1"/>
</dbReference>
<proteinExistence type="predicted"/>
<dbReference type="EMBL" id="DVNJ01000031">
    <property type="protein sequence ID" value="HIU63296.1"/>
    <property type="molecule type" value="Genomic_DNA"/>
</dbReference>
<evidence type="ECO:0000256" key="7">
    <source>
        <dbReference type="ARBA" id="ARBA00023012"/>
    </source>
</evidence>
<dbReference type="InterPro" id="IPR036890">
    <property type="entry name" value="HATPase_C_sf"/>
</dbReference>
<dbReference type="Pfam" id="PF00512">
    <property type="entry name" value="HisKA"/>
    <property type="match status" value="1"/>
</dbReference>
<keyword evidence="7" id="KW-0902">Two-component regulatory system</keyword>